<organism evidence="2 3">
    <name type="scientific">Dreissena polymorpha</name>
    <name type="common">Zebra mussel</name>
    <name type="synonym">Mytilus polymorpha</name>
    <dbReference type="NCBI Taxonomy" id="45954"/>
    <lineage>
        <taxon>Eukaryota</taxon>
        <taxon>Metazoa</taxon>
        <taxon>Spiralia</taxon>
        <taxon>Lophotrochozoa</taxon>
        <taxon>Mollusca</taxon>
        <taxon>Bivalvia</taxon>
        <taxon>Autobranchia</taxon>
        <taxon>Heteroconchia</taxon>
        <taxon>Euheterodonta</taxon>
        <taxon>Imparidentia</taxon>
        <taxon>Neoheterodontei</taxon>
        <taxon>Myida</taxon>
        <taxon>Dreissenoidea</taxon>
        <taxon>Dreissenidae</taxon>
        <taxon>Dreissena</taxon>
    </lineage>
</organism>
<protein>
    <submittedName>
        <fullName evidence="2">Uncharacterized protein</fullName>
    </submittedName>
</protein>
<name>A0A9D4QWI9_DREPO</name>
<proteinExistence type="predicted"/>
<dbReference type="Proteomes" id="UP000828390">
    <property type="component" value="Unassembled WGS sequence"/>
</dbReference>
<dbReference type="EMBL" id="JAIWYP010000003">
    <property type="protein sequence ID" value="KAH3844785.1"/>
    <property type="molecule type" value="Genomic_DNA"/>
</dbReference>
<feature type="compositionally biased region" description="Basic and acidic residues" evidence="1">
    <location>
        <begin position="232"/>
        <end position="246"/>
    </location>
</feature>
<sequence length="267" mass="29677">MANSVAAIVQSLSLSPLKWTTQTMNQILEAGDKLYTNTYCSHKYWCYDDIPEFIDSIGVKKCQSFHGYLNSIKLEHPFYTLEEALKISFDQSHVIFTMGNTEPFYTCAAIKDSSGLFFFDPHSRSITGMPTSNGAAVLSFHQTVEDLKKCIKHLSDCLYSNKGDIYFETMTLSLIKEPESSSETSSDFSGFSAQSEGSISCRLFLAEENIERAKNGDFSDISDIDDGDAVDFDLHDGEHEDCDQGSHDNNGIAPTASDTDDHDLKDV</sequence>
<reference evidence="2" key="1">
    <citation type="journal article" date="2019" name="bioRxiv">
        <title>The Genome of the Zebra Mussel, Dreissena polymorpha: A Resource for Invasive Species Research.</title>
        <authorList>
            <person name="McCartney M.A."/>
            <person name="Auch B."/>
            <person name="Kono T."/>
            <person name="Mallez S."/>
            <person name="Zhang Y."/>
            <person name="Obille A."/>
            <person name="Becker A."/>
            <person name="Abrahante J.E."/>
            <person name="Garbe J."/>
            <person name="Badalamenti J.P."/>
            <person name="Herman A."/>
            <person name="Mangelson H."/>
            <person name="Liachko I."/>
            <person name="Sullivan S."/>
            <person name="Sone E.D."/>
            <person name="Koren S."/>
            <person name="Silverstein K.A.T."/>
            <person name="Beckman K.B."/>
            <person name="Gohl D.M."/>
        </authorList>
    </citation>
    <scope>NUCLEOTIDE SEQUENCE</scope>
    <source>
        <strain evidence="2">Duluth1</strain>
        <tissue evidence="2">Whole animal</tissue>
    </source>
</reference>
<feature type="region of interest" description="Disordered" evidence="1">
    <location>
        <begin position="229"/>
        <end position="267"/>
    </location>
</feature>
<keyword evidence="3" id="KW-1185">Reference proteome</keyword>
<evidence type="ECO:0000256" key="1">
    <source>
        <dbReference type="SAM" id="MobiDB-lite"/>
    </source>
</evidence>
<dbReference type="Gene3D" id="3.90.70.120">
    <property type="match status" value="1"/>
</dbReference>
<evidence type="ECO:0000313" key="2">
    <source>
        <dbReference type="EMBL" id="KAH3844785.1"/>
    </source>
</evidence>
<dbReference type="AlphaFoldDB" id="A0A9D4QWI9"/>
<reference evidence="2" key="2">
    <citation type="submission" date="2020-11" db="EMBL/GenBank/DDBJ databases">
        <authorList>
            <person name="McCartney M.A."/>
            <person name="Auch B."/>
            <person name="Kono T."/>
            <person name="Mallez S."/>
            <person name="Becker A."/>
            <person name="Gohl D.M."/>
            <person name="Silverstein K.A.T."/>
            <person name="Koren S."/>
            <person name="Bechman K.B."/>
            <person name="Herman A."/>
            <person name="Abrahante J.E."/>
            <person name="Garbe J."/>
        </authorList>
    </citation>
    <scope>NUCLEOTIDE SEQUENCE</scope>
    <source>
        <strain evidence="2">Duluth1</strain>
        <tissue evidence="2">Whole animal</tissue>
    </source>
</reference>
<gene>
    <name evidence="2" type="ORF">DPMN_087047</name>
</gene>
<comment type="caution">
    <text evidence="2">The sequence shown here is derived from an EMBL/GenBank/DDBJ whole genome shotgun (WGS) entry which is preliminary data.</text>
</comment>
<evidence type="ECO:0000313" key="3">
    <source>
        <dbReference type="Proteomes" id="UP000828390"/>
    </source>
</evidence>
<accession>A0A9D4QWI9</accession>